<evidence type="ECO:0000256" key="1">
    <source>
        <dbReference type="SAM" id="MobiDB-lite"/>
    </source>
</evidence>
<evidence type="ECO:0008006" key="5">
    <source>
        <dbReference type="Google" id="ProtNLM"/>
    </source>
</evidence>
<keyword evidence="4" id="KW-1185">Reference proteome</keyword>
<gene>
    <name evidence="3" type="ORF">JD276_06705</name>
</gene>
<evidence type="ECO:0000313" key="4">
    <source>
        <dbReference type="Proteomes" id="UP000608530"/>
    </source>
</evidence>
<dbReference type="EMBL" id="JAEHOH010000008">
    <property type="protein sequence ID" value="MBK0418725.1"/>
    <property type="molecule type" value="Genomic_DNA"/>
</dbReference>
<protein>
    <recommendedName>
        <fullName evidence="5">Lipoprotein</fullName>
    </recommendedName>
</protein>
<evidence type="ECO:0000256" key="2">
    <source>
        <dbReference type="SAM" id="SignalP"/>
    </source>
</evidence>
<name>A0A934Q5E2_9MICO</name>
<feature type="region of interest" description="Disordered" evidence="1">
    <location>
        <begin position="30"/>
        <end position="79"/>
    </location>
</feature>
<reference evidence="3" key="1">
    <citation type="submission" date="2020-12" db="EMBL/GenBank/DDBJ databases">
        <title>Leucobacter sp. CAS1, isolated from Chromium sludge.</title>
        <authorList>
            <person name="Xu Z."/>
        </authorList>
    </citation>
    <scope>NUCLEOTIDE SEQUENCE</scope>
    <source>
        <strain evidence="3">CSA1</strain>
    </source>
</reference>
<feature type="compositionally biased region" description="Pro residues" evidence="1">
    <location>
        <begin position="63"/>
        <end position="74"/>
    </location>
</feature>
<proteinExistence type="predicted"/>
<feature type="chain" id="PRO_5037830333" description="Lipoprotein" evidence="2">
    <location>
        <begin position="29"/>
        <end position="214"/>
    </location>
</feature>
<evidence type="ECO:0000313" key="3">
    <source>
        <dbReference type="EMBL" id="MBK0418725.1"/>
    </source>
</evidence>
<dbReference type="AlphaFoldDB" id="A0A934Q5E2"/>
<accession>A0A934Q5E2</accession>
<keyword evidence="2" id="KW-0732">Signal</keyword>
<feature type="signal peptide" evidence="2">
    <location>
        <begin position="1"/>
        <end position="28"/>
    </location>
</feature>
<dbReference type="RefSeq" id="WP_200114893.1">
    <property type="nucleotide sequence ID" value="NZ_JAEHOH010000008.1"/>
</dbReference>
<organism evidence="3 4">
    <name type="scientific">Leucobacter chromiisoli</name>
    <dbReference type="NCBI Taxonomy" id="2796471"/>
    <lineage>
        <taxon>Bacteria</taxon>
        <taxon>Bacillati</taxon>
        <taxon>Actinomycetota</taxon>
        <taxon>Actinomycetes</taxon>
        <taxon>Micrococcales</taxon>
        <taxon>Microbacteriaceae</taxon>
        <taxon>Leucobacter</taxon>
    </lineage>
</organism>
<dbReference type="Proteomes" id="UP000608530">
    <property type="component" value="Unassembled WGS sequence"/>
</dbReference>
<sequence>MDQGTVARRTLAFTPILLLLGGCSVAPAPDVEPAERDAGAAQESLDTTSPETRVEPRGEFPEGPAPAPWQPGDPAPASIPQRLFEESDVDPASLHRVGHASGVEVWAATRAVDGSPCGIWVPTGGYGTAFRCQDADDFAAHGMGLVGNLRDETRGEYSVDVYLLPEDARAGGMEISGFHSVGERLLIRRAPAVTSRIEVPVRDGSRTIVVQVMG</sequence>
<comment type="caution">
    <text evidence="3">The sequence shown here is derived from an EMBL/GenBank/DDBJ whole genome shotgun (WGS) entry which is preliminary data.</text>
</comment>